<dbReference type="GeneID" id="41591408"/>
<sequence>MKSETEDIEIARPEVVMNWARDQSNIISIIPNVVEIKGNIIKLKFTRLLLFSFESYFSIEPTFVGNGLIEYKLKDKNDNELKIILTAEPKKGVKVGINYSGEKEWIVSKGLKKILDEITNGIKNEISKFKEEEIEETSSGNYSTYLSKISSISKLLMKSKLAKSDEVSLKQGEVLNYVEEAISQYSNYPVIYISGSGDSTFRLLFINGELKGVYILKDGKDSFNEEDLNYLSGDFKIHIYVGISPRIAEVIKE</sequence>
<keyword evidence="2" id="KW-1185">Reference proteome</keyword>
<dbReference type="RefSeq" id="WP_148692238.1">
    <property type="nucleotide sequence ID" value="NZ_CP020477.1"/>
</dbReference>
<reference evidence="1 2" key="1">
    <citation type="submission" date="2017-03" db="EMBL/GenBank/DDBJ databases">
        <title>Sulfur activation and transportation mechanism of thermophilic Archaea Acidianus manzaensis YN-25.</title>
        <authorList>
            <person name="Ma Y."/>
            <person name="Yang Y."/>
            <person name="Xia J."/>
        </authorList>
    </citation>
    <scope>NUCLEOTIDE SEQUENCE [LARGE SCALE GENOMIC DNA]</scope>
    <source>
        <strain evidence="1 2">YN-25</strain>
    </source>
</reference>
<proteinExistence type="predicted"/>
<name>A0A1W6K1T4_9CREN</name>
<gene>
    <name evidence="1" type="ORF">B6F84_10745</name>
</gene>
<dbReference type="EMBL" id="CP020477">
    <property type="protein sequence ID" value="ARM76450.1"/>
    <property type="molecule type" value="Genomic_DNA"/>
</dbReference>
<protein>
    <submittedName>
        <fullName evidence="1">Uncharacterized protein</fullName>
    </submittedName>
</protein>
<dbReference type="KEGG" id="aman:B6F84_10745"/>
<evidence type="ECO:0000313" key="2">
    <source>
        <dbReference type="Proteomes" id="UP000193404"/>
    </source>
</evidence>
<dbReference type="OrthoDB" id="43181at2157"/>
<dbReference type="Proteomes" id="UP000193404">
    <property type="component" value="Chromosome"/>
</dbReference>
<accession>A0A1W6K1T4</accession>
<dbReference type="AlphaFoldDB" id="A0A1W6K1T4"/>
<organism evidence="1 2">
    <name type="scientific">Acidianus manzaensis</name>
    <dbReference type="NCBI Taxonomy" id="282676"/>
    <lineage>
        <taxon>Archaea</taxon>
        <taxon>Thermoproteota</taxon>
        <taxon>Thermoprotei</taxon>
        <taxon>Sulfolobales</taxon>
        <taxon>Sulfolobaceae</taxon>
        <taxon>Acidianus</taxon>
    </lineage>
</organism>
<evidence type="ECO:0000313" key="1">
    <source>
        <dbReference type="EMBL" id="ARM76450.1"/>
    </source>
</evidence>
<dbReference type="STRING" id="282676.B6F84_10745"/>